<gene>
    <name evidence="1" type="ORF">OnM2_071041</name>
</gene>
<name>A0A420HK92_9PEZI</name>
<comment type="caution">
    <text evidence="1">The sequence shown here is derived from an EMBL/GenBank/DDBJ whole genome shotgun (WGS) entry which is preliminary data.</text>
</comment>
<evidence type="ECO:0000313" key="1">
    <source>
        <dbReference type="EMBL" id="RKF57858.1"/>
    </source>
</evidence>
<reference evidence="1 2" key="1">
    <citation type="journal article" date="2018" name="BMC Genomics">
        <title>Comparative genome analyses reveal sequence features reflecting distinct modes of host-adaptation between dicot and monocot powdery mildew.</title>
        <authorList>
            <person name="Wu Y."/>
            <person name="Ma X."/>
            <person name="Pan Z."/>
            <person name="Kale S.D."/>
            <person name="Song Y."/>
            <person name="King H."/>
            <person name="Zhang Q."/>
            <person name="Presley C."/>
            <person name="Deng X."/>
            <person name="Wei C.I."/>
            <person name="Xiao S."/>
        </authorList>
    </citation>
    <scope>NUCLEOTIDE SEQUENCE [LARGE SCALE GENOMIC DNA]</scope>
    <source>
        <strain evidence="1">UMSG2</strain>
    </source>
</reference>
<accession>A0A420HK92</accession>
<protein>
    <submittedName>
        <fullName evidence="1">Uncharacterized protein</fullName>
    </submittedName>
</protein>
<dbReference type="Proteomes" id="UP000286134">
    <property type="component" value="Unassembled WGS sequence"/>
</dbReference>
<organism evidence="1 2">
    <name type="scientific">Erysiphe neolycopersici</name>
    <dbReference type="NCBI Taxonomy" id="212602"/>
    <lineage>
        <taxon>Eukaryota</taxon>
        <taxon>Fungi</taxon>
        <taxon>Dikarya</taxon>
        <taxon>Ascomycota</taxon>
        <taxon>Pezizomycotina</taxon>
        <taxon>Leotiomycetes</taxon>
        <taxon>Erysiphales</taxon>
        <taxon>Erysiphaceae</taxon>
        <taxon>Erysiphe</taxon>
    </lineage>
</organism>
<dbReference type="AlphaFoldDB" id="A0A420HK92"/>
<dbReference type="EMBL" id="MCFK01007148">
    <property type="protein sequence ID" value="RKF57858.1"/>
    <property type="molecule type" value="Genomic_DNA"/>
</dbReference>
<sequence length="131" mass="14841">MRLAEIAWNMVTEATLANYFRKTESESPLDIIHKSIDDLDTAVLLAPAQMPSASDLLNPCLEHEKVISKISDEAIVEATKEAYAQSLGDFAMEEDLETCRVPFHSEAIHVLNYRNKLSFIREESWARSMLI</sequence>
<keyword evidence="2" id="KW-1185">Reference proteome</keyword>
<evidence type="ECO:0000313" key="2">
    <source>
        <dbReference type="Proteomes" id="UP000286134"/>
    </source>
</evidence>
<proteinExistence type="predicted"/>